<dbReference type="AlphaFoldDB" id="A0AAJ2N3I0"/>
<comment type="caution">
    <text evidence="2">The sequence shown here is derived from an EMBL/GenBank/DDBJ whole genome shotgun (WGS) entry which is preliminary data.</text>
</comment>
<reference evidence="3" key="1">
    <citation type="submission" date="2023-09" db="EMBL/GenBank/DDBJ databases">
        <title>Paenibacillus sp. chi10 Genome sequencing and assembly.</title>
        <authorList>
            <person name="Kim I."/>
        </authorList>
    </citation>
    <scope>NUCLEOTIDE SEQUENCE [LARGE SCALE GENOMIC DNA]</scope>
    <source>
        <strain evidence="3">chi10</strain>
    </source>
</reference>
<feature type="transmembrane region" description="Helical" evidence="1">
    <location>
        <begin position="7"/>
        <end position="25"/>
    </location>
</feature>
<keyword evidence="1" id="KW-0472">Membrane</keyword>
<protein>
    <submittedName>
        <fullName evidence="2">Uncharacterized protein</fullName>
    </submittedName>
</protein>
<accession>A0AAJ2N3I0</accession>
<evidence type="ECO:0000313" key="2">
    <source>
        <dbReference type="EMBL" id="MDT8975676.1"/>
    </source>
</evidence>
<keyword evidence="1" id="KW-1133">Transmembrane helix</keyword>
<name>A0AAJ2N3I0_9BACL</name>
<dbReference type="RefSeq" id="WP_315743780.1">
    <property type="nucleotide sequence ID" value="NZ_JAVYAA010000001.1"/>
</dbReference>
<sequence>MTRRRAIKFLVLFIVISLPLLKWLYQDYAASKMIEKALHQLFIDYCGRDVDNIKVETKLIQEFGFWKTGHNWNAVTSSVKIPELTGHHGNEVISISDFPCSSKHFVLDREKERFIPVDLLFLDSNDKAGISFEVMFLYFIVYLFYFTVLTVYILHSYIRSKRIGKKEA</sequence>
<organism evidence="2 3">
    <name type="scientific">Paenibacillus suaedae</name>
    <dbReference type="NCBI Taxonomy" id="3077233"/>
    <lineage>
        <taxon>Bacteria</taxon>
        <taxon>Bacillati</taxon>
        <taxon>Bacillota</taxon>
        <taxon>Bacilli</taxon>
        <taxon>Bacillales</taxon>
        <taxon>Paenibacillaceae</taxon>
        <taxon>Paenibacillus</taxon>
    </lineage>
</organism>
<keyword evidence="1" id="KW-0812">Transmembrane</keyword>
<gene>
    <name evidence="2" type="ORF">RQP50_05405</name>
</gene>
<feature type="transmembrane region" description="Helical" evidence="1">
    <location>
        <begin position="135"/>
        <end position="158"/>
    </location>
</feature>
<evidence type="ECO:0000256" key="1">
    <source>
        <dbReference type="SAM" id="Phobius"/>
    </source>
</evidence>
<dbReference type="EMBL" id="JAVYAA010000001">
    <property type="protein sequence ID" value="MDT8975676.1"/>
    <property type="molecule type" value="Genomic_DNA"/>
</dbReference>
<proteinExistence type="predicted"/>
<keyword evidence="3" id="KW-1185">Reference proteome</keyword>
<dbReference type="Proteomes" id="UP001250538">
    <property type="component" value="Unassembled WGS sequence"/>
</dbReference>
<evidence type="ECO:0000313" key="3">
    <source>
        <dbReference type="Proteomes" id="UP001250538"/>
    </source>
</evidence>